<proteinExistence type="inferred from homology"/>
<dbReference type="OrthoDB" id="9795794at2"/>
<evidence type="ECO:0000256" key="6">
    <source>
        <dbReference type="ARBA" id="ARBA00023136"/>
    </source>
</evidence>
<evidence type="ECO:0000256" key="1">
    <source>
        <dbReference type="ARBA" id="ARBA00004162"/>
    </source>
</evidence>
<dbReference type="InterPro" id="IPR003400">
    <property type="entry name" value="ExbD"/>
</dbReference>
<evidence type="ECO:0000256" key="4">
    <source>
        <dbReference type="ARBA" id="ARBA00022692"/>
    </source>
</evidence>
<evidence type="ECO:0000313" key="9">
    <source>
        <dbReference type="EMBL" id="GAT34973.1"/>
    </source>
</evidence>
<comment type="subcellular location">
    <subcellularLocation>
        <location evidence="1">Cell membrane</location>
        <topology evidence="1">Single-pass membrane protein</topology>
    </subcellularLocation>
    <subcellularLocation>
        <location evidence="7">Cell membrane</location>
        <topology evidence="7">Single-pass type II membrane protein</topology>
    </subcellularLocation>
</comment>
<evidence type="ECO:0000256" key="3">
    <source>
        <dbReference type="ARBA" id="ARBA00022475"/>
    </source>
</evidence>
<dbReference type="Gene3D" id="3.30.420.270">
    <property type="match status" value="1"/>
</dbReference>
<evidence type="ECO:0000256" key="7">
    <source>
        <dbReference type="RuleBase" id="RU003879"/>
    </source>
</evidence>
<evidence type="ECO:0000256" key="8">
    <source>
        <dbReference type="SAM" id="Phobius"/>
    </source>
</evidence>
<keyword evidence="7" id="KW-0813">Transport</keyword>
<name>A0A146GCR9_TERSA</name>
<keyword evidence="10" id="KW-1185">Reference proteome</keyword>
<keyword evidence="5 8" id="KW-1133">Transmembrane helix</keyword>
<dbReference type="STRING" id="690879.TSACC_333"/>
<keyword evidence="3" id="KW-1003">Cell membrane</keyword>
<evidence type="ECO:0000313" key="10">
    <source>
        <dbReference type="Proteomes" id="UP000076023"/>
    </source>
</evidence>
<feature type="transmembrane region" description="Helical" evidence="8">
    <location>
        <begin position="12"/>
        <end position="34"/>
    </location>
</feature>
<protein>
    <submittedName>
        <fullName evidence="9">Biopolymer transport protein ExbD</fullName>
    </submittedName>
</protein>
<evidence type="ECO:0000256" key="5">
    <source>
        <dbReference type="ARBA" id="ARBA00022989"/>
    </source>
</evidence>
<organism evidence="9 10">
    <name type="scientific">Terrimicrobium sacchariphilum</name>
    <dbReference type="NCBI Taxonomy" id="690879"/>
    <lineage>
        <taxon>Bacteria</taxon>
        <taxon>Pseudomonadati</taxon>
        <taxon>Verrucomicrobiota</taxon>
        <taxon>Terrimicrobiia</taxon>
        <taxon>Terrimicrobiales</taxon>
        <taxon>Terrimicrobiaceae</taxon>
        <taxon>Terrimicrobium</taxon>
    </lineage>
</organism>
<dbReference type="GO" id="GO:0022857">
    <property type="term" value="F:transmembrane transporter activity"/>
    <property type="evidence" value="ECO:0007669"/>
    <property type="project" value="InterPro"/>
</dbReference>
<reference evidence="10" key="1">
    <citation type="journal article" date="2017" name="Genome Announc.">
        <title>Draft Genome Sequence of Terrimicrobium sacchariphilum NM-5T, a Facultative Anaerobic Soil Bacterium of the Class Spartobacteria.</title>
        <authorList>
            <person name="Qiu Y.L."/>
            <person name="Tourlousse D.M."/>
            <person name="Matsuura N."/>
            <person name="Ohashi A."/>
            <person name="Sekiguchi Y."/>
        </authorList>
    </citation>
    <scope>NUCLEOTIDE SEQUENCE [LARGE SCALE GENOMIC DNA]</scope>
    <source>
        <strain evidence="10">NM-5</strain>
    </source>
</reference>
<accession>A0A146GCR9</accession>
<dbReference type="AlphaFoldDB" id="A0A146GCR9"/>
<comment type="caution">
    <text evidence="9">The sequence shown here is derived from an EMBL/GenBank/DDBJ whole genome shotgun (WGS) entry which is preliminary data.</text>
</comment>
<dbReference type="GO" id="GO:0005886">
    <property type="term" value="C:plasma membrane"/>
    <property type="evidence" value="ECO:0007669"/>
    <property type="project" value="UniProtKB-SubCell"/>
</dbReference>
<dbReference type="RefSeq" id="WP_075080837.1">
    <property type="nucleotide sequence ID" value="NZ_BDCO01000003.1"/>
</dbReference>
<dbReference type="PANTHER" id="PTHR30558">
    <property type="entry name" value="EXBD MEMBRANE COMPONENT OF PMF-DRIVEN MACROMOLECULE IMPORT SYSTEM"/>
    <property type="match status" value="1"/>
</dbReference>
<dbReference type="PANTHER" id="PTHR30558:SF3">
    <property type="entry name" value="BIOPOLYMER TRANSPORT PROTEIN EXBD-RELATED"/>
    <property type="match status" value="1"/>
</dbReference>
<gene>
    <name evidence="9" type="ORF">TSACC_333</name>
</gene>
<comment type="similarity">
    <text evidence="2 7">Belongs to the ExbD/TolR family.</text>
</comment>
<dbReference type="GO" id="GO:0015031">
    <property type="term" value="P:protein transport"/>
    <property type="evidence" value="ECO:0007669"/>
    <property type="project" value="UniProtKB-KW"/>
</dbReference>
<dbReference type="Pfam" id="PF02472">
    <property type="entry name" value="ExbD"/>
    <property type="match status" value="1"/>
</dbReference>
<sequence>MAGNISSEEGDVGFQIAPMVDVVFVLLLFFMAAAGSQVINKELTVTLPSGATSDRPQEKVPLIIDIFPDGKVQMNNKVYDAFSSRDLPELQAKLAEAVAKFGDKDPVIVRPDPQSRHERIMDVLNAATAAGIKKLSFS</sequence>
<keyword evidence="6 8" id="KW-0472">Membrane</keyword>
<dbReference type="InParanoid" id="A0A146GCR9"/>
<keyword evidence="4 7" id="KW-0812">Transmembrane</keyword>
<evidence type="ECO:0000256" key="2">
    <source>
        <dbReference type="ARBA" id="ARBA00005811"/>
    </source>
</evidence>
<dbReference type="Proteomes" id="UP000076023">
    <property type="component" value="Unassembled WGS sequence"/>
</dbReference>
<keyword evidence="7" id="KW-0653">Protein transport</keyword>
<dbReference type="EMBL" id="BDCO01000003">
    <property type="protein sequence ID" value="GAT34973.1"/>
    <property type="molecule type" value="Genomic_DNA"/>
</dbReference>